<accession>A0A1Y2K756</accession>
<dbReference type="Proteomes" id="UP000194003">
    <property type="component" value="Unassembled WGS sequence"/>
</dbReference>
<proteinExistence type="predicted"/>
<sequence>MSDQITDEQMRERILKLLLPNGSLERRQVVAFTMFYRKLFGRKGDDHSAERLQNVLNQLVAEGVIAQYPDIGVAEPPYIACTTGETEQ</sequence>
<dbReference type="EMBL" id="LVJN01000016">
    <property type="protein sequence ID" value="OSM06169.1"/>
    <property type="molecule type" value="Genomic_DNA"/>
</dbReference>
<keyword evidence="2" id="KW-1185">Reference proteome</keyword>
<dbReference type="STRING" id="1434232.MAIT1_01138"/>
<reference evidence="1 2" key="1">
    <citation type="journal article" date="2016" name="BMC Genomics">
        <title>Combined genomic and structural analyses of a cultured magnetotactic bacterium reveals its niche adaptation to a dynamic environment.</title>
        <authorList>
            <person name="Araujo A.C."/>
            <person name="Morillo V."/>
            <person name="Cypriano J."/>
            <person name="Teixeira L.C."/>
            <person name="Leao P."/>
            <person name="Lyra S."/>
            <person name="Almeida L.G."/>
            <person name="Bazylinski D.A."/>
            <person name="Vasconcellos A.T."/>
            <person name="Abreu F."/>
            <person name="Lins U."/>
        </authorList>
    </citation>
    <scope>NUCLEOTIDE SEQUENCE [LARGE SCALE GENOMIC DNA]</scope>
    <source>
        <strain evidence="1 2">IT-1</strain>
    </source>
</reference>
<dbReference type="AlphaFoldDB" id="A0A1Y2K756"/>
<comment type="caution">
    <text evidence="1">The sequence shown here is derived from an EMBL/GenBank/DDBJ whole genome shotgun (WGS) entry which is preliminary data.</text>
</comment>
<name>A0A1Y2K756_9PROT</name>
<gene>
    <name evidence="1" type="ORF">MAIT1_01138</name>
</gene>
<dbReference type="OrthoDB" id="9890638at2"/>
<dbReference type="RefSeq" id="WP_085441304.1">
    <property type="nucleotide sequence ID" value="NZ_LVJN01000016.1"/>
</dbReference>
<organism evidence="1 2">
    <name type="scientific">Magnetofaba australis IT-1</name>
    <dbReference type="NCBI Taxonomy" id="1434232"/>
    <lineage>
        <taxon>Bacteria</taxon>
        <taxon>Pseudomonadati</taxon>
        <taxon>Pseudomonadota</taxon>
        <taxon>Magnetococcia</taxon>
        <taxon>Magnetococcales</taxon>
        <taxon>Magnetococcaceae</taxon>
        <taxon>Magnetofaba</taxon>
    </lineage>
</organism>
<evidence type="ECO:0000313" key="1">
    <source>
        <dbReference type="EMBL" id="OSM06169.1"/>
    </source>
</evidence>
<protein>
    <submittedName>
        <fullName evidence="1">Uncharacterized protein</fullName>
    </submittedName>
</protein>
<evidence type="ECO:0000313" key="2">
    <source>
        <dbReference type="Proteomes" id="UP000194003"/>
    </source>
</evidence>